<dbReference type="AlphaFoldDB" id="A0A0L0S6B5"/>
<name>A0A0L0S6B5_ALLM3</name>
<dbReference type="VEuPathDB" id="FungiDB:AMAG_04868"/>
<dbReference type="OrthoDB" id="5572404at2759"/>
<dbReference type="Proteomes" id="UP000054350">
    <property type="component" value="Unassembled WGS sequence"/>
</dbReference>
<evidence type="ECO:0000313" key="3">
    <source>
        <dbReference type="Proteomes" id="UP000054350"/>
    </source>
</evidence>
<gene>
    <name evidence="2" type="ORF">AMAG_04868</name>
</gene>
<sequence length="301" mass="32369">MAGSPFSAPPPPLPIRKFELAAESRLARCTESRRASRSSQAPPRSPSPTSRIWSARRGPQHQRVVVPLRPLFTNPATPNIRFDHVHEHVSANALGVTGHAGIPHLERTLVPSPVHGPVRIPRGHDQQAVVTVPREPRLPREVVEAPLFASPFHDNGQQQGNSVAAGAKLNPLVLAHVSGPVTASASSGTSTRGPTRFAEVLDHASDRNPTAGPSLPRLLGRHDVPDHQCLIAKHLHQQATATPTRRMPARRFGLNPDWNHNSHSVVKPDPGTPAALVDRDPARYQTSFNVAFGSSGGDSTN</sequence>
<evidence type="ECO:0000313" key="2">
    <source>
        <dbReference type="EMBL" id="KNE58042.1"/>
    </source>
</evidence>
<evidence type="ECO:0000256" key="1">
    <source>
        <dbReference type="SAM" id="MobiDB-lite"/>
    </source>
</evidence>
<feature type="compositionally biased region" description="Basic and acidic residues" evidence="1">
    <location>
        <begin position="24"/>
        <end position="34"/>
    </location>
</feature>
<reference evidence="2 3" key="1">
    <citation type="submission" date="2009-11" db="EMBL/GenBank/DDBJ databases">
        <title>Annotation of Allomyces macrogynus ATCC 38327.</title>
        <authorList>
            <consortium name="The Broad Institute Genome Sequencing Platform"/>
            <person name="Russ C."/>
            <person name="Cuomo C."/>
            <person name="Burger G."/>
            <person name="Gray M.W."/>
            <person name="Holland P.W.H."/>
            <person name="King N."/>
            <person name="Lang F.B.F."/>
            <person name="Roger A.J."/>
            <person name="Ruiz-Trillo I."/>
            <person name="Young S.K."/>
            <person name="Zeng Q."/>
            <person name="Gargeya S."/>
            <person name="Fitzgerald M."/>
            <person name="Haas B."/>
            <person name="Abouelleil A."/>
            <person name="Alvarado L."/>
            <person name="Arachchi H.M."/>
            <person name="Berlin A."/>
            <person name="Chapman S.B."/>
            <person name="Gearin G."/>
            <person name="Goldberg J."/>
            <person name="Griggs A."/>
            <person name="Gujja S."/>
            <person name="Hansen M."/>
            <person name="Heiman D."/>
            <person name="Howarth C."/>
            <person name="Larimer J."/>
            <person name="Lui A."/>
            <person name="MacDonald P.J.P."/>
            <person name="McCowen C."/>
            <person name="Montmayeur A."/>
            <person name="Murphy C."/>
            <person name="Neiman D."/>
            <person name="Pearson M."/>
            <person name="Priest M."/>
            <person name="Roberts A."/>
            <person name="Saif S."/>
            <person name="Shea T."/>
            <person name="Sisk P."/>
            <person name="Stolte C."/>
            <person name="Sykes S."/>
            <person name="Wortman J."/>
            <person name="Nusbaum C."/>
            <person name="Birren B."/>
        </authorList>
    </citation>
    <scope>NUCLEOTIDE SEQUENCE [LARGE SCALE GENOMIC DNA]</scope>
    <source>
        <strain evidence="2 3">ATCC 38327</strain>
    </source>
</reference>
<keyword evidence="3" id="KW-1185">Reference proteome</keyword>
<proteinExistence type="predicted"/>
<dbReference type="EMBL" id="GG745332">
    <property type="protein sequence ID" value="KNE58042.1"/>
    <property type="molecule type" value="Genomic_DNA"/>
</dbReference>
<feature type="compositionally biased region" description="Low complexity" evidence="1">
    <location>
        <begin position="37"/>
        <end position="51"/>
    </location>
</feature>
<reference evidence="3" key="2">
    <citation type="submission" date="2009-11" db="EMBL/GenBank/DDBJ databases">
        <title>The Genome Sequence of Allomyces macrogynus strain ATCC 38327.</title>
        <authorList>
            <consortium name="The Broad Institute Genome Sequencing Platform"/>
            <person name="Russ C."/>
            <person name="Cuomo C."/>
            <person name="Shea T."/>
            <person name="Young S.K."/>
            <person name="Zeng Q."/>
            <person name="Koehrsen M."/>
            <person name="Haas B."/>
            <person name="Borodovsky M."/>
            <person name="Guigo R."/>
            <person name="Alvarado L."/>
            <person name="Berlin A."/>
            <person name="Borenstein D."/>
            <person name="Chen Z."/>
            <person name="Engels R."/>
            <person name="Freedman E."/>
            <person name="Gellesch M."/>
            <person name="Goldberg J."/>
            <person name="Griggs A."/>
            <person name="Gujja S."/>
            <person name="Heiman D."/>
            <person name="Hepburn T."/>
            <person name="Howarth C."/>
            <person name="Jen D."/>
            <person name="Larson L."/>
            <person name="Lewis B."/>
            <person name="Mehta T."/>
            <person name="Park D."/>
            <person name="Pearson M."/>
            <person name="Roberts A."/>
            <person name="Saif S."/>
            <person name="Shenoy N."/>
            <person name="Sisk P."/>
            <person name="Stolte C."/>
            <person name="Sykes S."/>
            <person name="Walk T."/>
            <person name="White J."/>
            <person name="Yandava C."/>
            <person name="Burger G."/>
            <person name="Gray M.W."/>
            <person name="Holland P.W.H."/>
            <person name="King N."/>
            <person name="Lang F.B.F."/>
            <person name="Roger A.J."/>
            <person name="Ruiz-Trillo I."/>
            <person name="Lander E."/>
            <person name="Nusbaum C."/>
        </authorList>
    </citation>
    <scope>NUCLEOTIDE SEQUENCE [LARGE SCALE GENOMIC DNA]</scope>
    <source>
        <strain evidence="3">ATCC 38327</strain>
    </source>
</reference>
<protein>
    <submittedName>
        <fullName evidence="2">Uncharacterized protein</fullName>
    </submittedName>
</protein>
<feature type="region of interest" description="Disordered" evidence="1">
    <location>
        <begin position="236"/>
        <end position="274"/>
    </location>
</feature>
<accession>A0A0L0S6B5</accession>
<organism evidence="2 3">
    <name type="scientific">Allomyces macrogynus (strain ATCC 38327)</name>
    <name type="common">Allomyces javanicus var. macrogynus</name>
    <dbReference type="NCBI Taxonomy" id="578462"/>
    <lineage>
        <taxon>Eukaryota</taxon>
        <taxon>Fungi</taxon>
        <taxon>Fungi incertae sedis</taxon>
        <taxon>Blastocladiomycota</taxon>
        <taxon>Blastocladiomycetes</taxon>
        <taxon>Blastocladiales</taxon>
        <taxon>Blastocladiaceae</taxon>
        <taxon>Allomyces</taxon>
    </lineage>
</organism>
<feature type="region of interest" description="Disordered" evidence="1">
    <location>
        <begin position="24"/>
        <end position="60"/>
    </location>
</feature>